<dbReference type="PIRSF" id="PIRSF005096">
    <property type="entry name" value="GALM"/>
    <property type="match status" value="1"/>
</dbReference>
<comment type="subcellular location">
    <subcellularLocation>
        <location evidence="3">Cytoplasm</location>
    </subcellularLocation>
</comment>
<dbReference type="UniPathway" id="UPA00214"/>
<dbReference type="InterPro" id="IPR047215">
    <property type="entry name" value="Galactose_mutarotase-like"/>
</dbReference>
<dbReference type="GO" id="GO:0004034">
    <property type="term" value="F:aldose 1-epimerase activity"/>
    <property type="evidence" value="ECO:0007669"/>
    <property type="project" value="UniProtKB-EC"/>
</dbReference>
<keyword evidence="9" id="KW-0597">Phosphoprotein</keyword>
<dbReference type="EnsemblMetazoa" id="BGLB034124-RA">
    <property type="protein sequence ID" value="BGLB034124-PA"/>
    <property type="gene ID" value="BGLB034124"/>
</dbReference>
<dbReference type="GO" id="GO:0005737">
    <property type="term" value="C:cytoplasm"/>
    <property type="evidence" value="ECO:0007669"/>
    <property type="project" value="UniProtKB-SubCell"/>
</dbReference>
<name>A0A2C9LRE2_BIOGL</name>
<dbReference type="Pfam" id="PF01263">
    <property type="entry name" value="Aldose_epim"/>
    <property type="match status" value="1"/>
</dbReference>
<proteinExistence type="inferred from homology"/>
<evidence type="ECO:0000256" key="10">
    <source>
        <dbReference type="ARBA" id="ARBA00023235"/>
    </source>
</evidence>
<gene>
    <name evidence="17" type="primary">106057241</name>
</gene>
<dbReference type="Proteomes" id="UP000076420">
    <property type="component" value="Unassembled WGS sequence"/>
</dbReference>
<dbReference type="InterPro" id="IPR008183">
    <property type="entry name" value="Aldose_1/G6P_1-epimerase"/>
</dbReference>
<dbReference type="GO" id="GO:0033499">
    <property type="term" value="P:galactose catabolic process via UDP-galactose, Leloir pathway"/>
    <property type="evidence" value="ECO:0007669"/>
    <property type="project" value="TreeGrafter"/>
</dbReference>
<dbReference type="PANTHER" id="PTHR10091:SF0">
    <property type="entry name" value="GALACTOSE MUTAROTASE"/>
    <property type="match status" value="1"/>
</dbReference>
<dbReference type="VEuPathDB" id="VectorBase:BGLAX_036797"/>
<protein>
    <recommendedName>
        <fullName evidence="13">Aldose 1-epimerase</fullName>
        <ecNumber evidence="13">5.1.3.3</ecNumber>
    </recommendedName>
</protein>
<evidence type="ECO:0000256" key="11">
    <source>
        <dbReference type="ARBA" id="ARBA00023277"/>
    </source>
</evidence>
<evidence type="ECO:0000256" key="13">
    <source>
        <dbReference type="PIRNR" id="PIRNR005096"/>
    </source>
</evidence>
<feature type="binding site" evidence="16">
    <location>
        <begin position="92"/>
        <end position="93"/>
    </location>
    <ligand>
        <name>beta-D-galactose</name>
        <dbReference type="ChEBI" id="CHEBI:27667"/>
    </ligand>
</feature>
<evidence type="ECO:0000256" key="2">
    <source>
        <dbReference type="ARBA" id="ARBA00001712"/>
    </source>
</evidence>
<accession>A0A2C9LRE2</accession>
<comment type="pathway">
    <text evidence="4">Carbohydrate metabolism; galactose metabolism.</text>
</comment>
<organism evidence="17 18">
    <name type="scientific">Biomphalaria glabrata</name>
    <name type="common">Bloodfluke planorb</name>
    <name type="synonym">Freshwater snail</name>
    <dbReference type="NCBI Taxonomy" id="6526"/>
    <lineage>
        <taxon>Eukaryota</taxon>
        <taxon>Metazoa</taxon>
        <taxon>Spiralia</taxon>
        <taxon>Lophotrochozoa</taxon>
        <taxon>Mollusca</taxon>
        <taxon>Gastropoda</taxon>
        <taxon>Heterobranchia</taxon>
        <taxon>Euthyneura</taxon>
        <taxon>Panpulmonata</taxon>
        <taxon>Hygrophila</taxon>
        <taxon>Lymnaeoidea</taxon>
        <taxon>Planorbidae</taxon>
        <taxon>Biomphalaria</taxon>
    </lineage>
</organism>
<evidence type="ECO:0000256" key="4">
    <source>
        <dbReference type="ARBA" id="ARBA00004947"/>
    </source>
</evidence>
<dbReference type="EC" id="5.1.3.3" evidence="13"/>
<feature type="active site" description="Proton donor" evidence="14">
    <location>
        <position position="188"/>
    </location>
</feature>
<dbReference type="InterPro" id="IPR014718">
    <property type="entry name" value="GH-type_carb-bd"/>
</dbReference>
<feature type="active site" description="Proton acceptor" evidence="14">
    <location>
        <position position="319"/>
    </location>
</feature>
<evidence type="ECO:0000313" key="18">
    <source>
        <dbReference type="Proteomes" id="UP000076420"/>
    </source>
</evidence>
<comment type="similarity">
    <text evidence="6 13">Belongs to the aldose epimerase family.</text>
</comment>
<evidence type="ECO:0000256" key="1">
    <source>
        <dbReference type="ARBA" id="ARBA00001614"/>
    </source>
</evidence>
<evidence type="ECO:0000256" key="5">
    <source>
        <dbReference type="ARBA" id="ARBA00005028"/>
    </source>
</evidence>
<dbReference type="UniPathway" id="UPA00242"/>
<keyword evidence="8" id="KW-0963">Cytoplasm</keyword>
<dbReference type="STRING" id="6526.A0A2C9LRE2"/>
<comment type="catalytic activity">
    <reaction evidence="2">
        <text>alpha-D-galactose = beta-D-galactose</text>
        <dbReference type="Rhea" id="RHEA:28675"/>
        <dbReference type="ChEBI" id="CHEBI:27667"/>
        <dbReference type="ChEBI" id="CHEBI:28061"/>
        <dbReference type="EC" id="5.1.3.3"/>
    </reaction>
    <physiologicalReaction direction="right-to-left" evidence="2">
        <dbReference type="Rhea" id="RHEA:28677"/>
    </physiologicalReaction>
</comment>
<comment type="subunit">
    <text evidence="7">Monomer.</text>
</comment>
<sequence length="354" mass="38714">MSTSQTSQSSSVTKITTDDFGVTSDGKKVIRYTLTNSSGANIKIINLGAAITEINVPDKDGKLGDVTLGFDTLKEYEDNACYMGALNGRFANRIAGGQFTLDGKTIKLCINHQTNSLHGGKFGFDKKLWDGTDQNGSLVLRYVSPDGEENYPGELSVTVTYSFDDDNTMTIDYKATTTKPTPVNLSNHAFYNLAGHGAGHIRDHIVMIKATHYLPVDDVYIPTGEIRPVAGTDYDLTSPVCLGDRLDKVRGGQGFDTNFCLDNNGKHEMIMRVDHPPSGRYLEVSTDEPGITFYTSNVMADMKGKGGATYCRFCAFVIEANHHPDSVNKPHFPSTILRPGQVYTQTTSYNFGLL</sequence>
<dbReference type="InterPro" id="IPR011013">
    <property type="entry name" value="Gal_mutarotase_sf_dom"/>
</dbReference>
<dbReference type="KEGG" id="bgt:106057241"/>
<keyword evidence="11 13" id="KW-0119">Carbohydrate metabolism</keyword>
<comment type="catalytic activity">
    <reaction evidence="1 13">
        <text>alpha-D-glucose = beta-D-glucose</text>
        <dbReference type="Rhea" id="RHEA:10264"/>
        <dbReference type="ChEBI" id="CHEBI:15903"/>
        <dbReference type="ChEBI" id="CHEBI:17925"/>
        <dbReference type="EC" id="5.1.3.3"/>
    </reaction>
</comment>
<feature type="binding site" evidence="15">
    <location>
        <position position="256"/>
    </location>
    <ligand>
        <name>beta-D-galactose</name>
        <dbReference type="ChEBI" id="CHEBI:27667"/>
    </ligand>
</feature>
<dbReference type="Gene3D" id="2.70.98.10">
    <property type="match status" value="1"/>
</dbReference>
<dbReference type="InterPro" id="IPR015443">
    <property type="entry name" value="Aldose_1-epimerase"/>
</dbReference>
<keyword evidence="10 13" id="KW-0413">Isomerase</keyword>
<comment type="function">
    <text evidence="12">Mutarotase that catalyzes the interconversion of beta-D-galactose and alpha-D-galactose during galactose metabolism. Beta-D-galactose is metabolized in the liver into glucose 1-phosphate, the primary metabolic fuel, by the action of four enzymes that constitute the Leloir pathway: GALM, GALK1 (galactokinase), GALT (galactose-1-phosphate uridylyltransferase) and GALE (UDP-galactose-4'-epimerase). Involved in the maintenance of the equilibrium between the beta- and alpha-anomers of galactose, therefore ensuring a sufficient supply of the alpha-anomer for GALK1. Also active on D-glucose although shows a preference for galactose over glucose.</text>
</comment>
<dbReference type="GO" id="GO:0006006">
    <property type="term" value="P:glucose metabolic process"/>
    <property type="evidence" value="ECO:0007669"/>
    <property type="project" value="TreeGrafter"/>
</dbReference>
<evidence type="ECO:0000313" key="17">
    <source>
        <dbReference type="EnsemblMetazoa" id="BGLB034124-PA"/>
    </source>
</evidence>
<evidence type="ECO:0000256" key="7">
    <source>
        <dbReference type="ARBA" id="ARBA00011245"/>
    </source>
</evidence>
<evidence type="ECO:0000256" key="9">
    <source>
        <dbReference type="ARBA" id="ARBA00022553"/>
    </source>
</evidence>
<dbReference type="NCBIfam" id="NF008277">
    <property type="entry name" value="PRK11055.1"/>
    <property type="match status" value="1"/>
</dbReference>
<dbReference type="FunFam" id="2.70.98.10:FF:000003">
    <property type="entry name" value="Aldose 1-epimerase"/>
    <property type="match status" value="1"/>
</dbReference>
<dbReference type="SUPFAM" id="SSF74650">
    <property type="entry name" value="Galactose mutarotase-like"/>
    <property type="match status" value="1"/>
</dbReference>
<evidence type="ECO:0000256" key="6">
    <source>
        <dbReference type="ARBA" id="ARBA00006206"/>
    </source>
</evidence>
<dbReference type="AlphaFoldDB" id="A0A2C9LRE2"/>
<evidence type="ECO:0000256" key="12">
    <source>
        <dbReference type="ARBA" id="ARBA00045743"/>
    </source>
</evidence>
<dbReference type="PANTHER" id="PTHR10091">
    <property type="entry name" value="ALDOSE-1-EPIMERASE"/>
    <property type="match status" value="1"/>
</dbReference>
<evidence type="ECO:0000256" key="15">
    <source>
        <dbReference type="PIRSR" id="PIRSR005096-2"/>
    </source>
</evidence>
<evidence type="ECO:0000256" key="8">
    <source>
        <dbReference type="ARBA" id="ARBA00022490"/>
    </source>
</evidence>
<dbReference type="VEuPathDB" id="VectorBase:BGLB034124"/>
<dbReference type="GO" id="GO:0030246">
    <property type="term" value="F:carbohydrate binding"/>
    <property type="evidence" value="ECO:0007669"/>
    <property type="project" value="InterPro"/>
</dbReference>
<evidence type="ECO:0000256" key="16">
    <source>
        <dbReference type="PIRSR" id="PIRSR005096-3"/>
    </source>
</evidence>
<comment type="pathway">
    <text evidence="5 13">Carbohydrate metabolism; hexose metabolism.</text>
</comment>
<evidence type="ECO:0000256" key="14">
    <source>
        <dbReference type="PIRSR" id="PIRSR005096-1"/>
    </source>
</evidence>
<dbReference type="CDD" id="cd09019">
    <property type="entry name" value="galactose_mutarotase_like"/>
    <property type="match status" value="1"/>
</dbReference>
<evidence type="ECO:0000256" key="3">
    <source>
        <dbReference type="ARBA" id="ARBA00004496"/>
    </source>
</evidence>
<reference evidence="17" key="1">
    <citation type="submission" date="2020-05" db="UniProtKB">
        <authorList>
            <consortium name="EnsemblMetazoa"/>
        </authorList>
    </citation>
    <scope>IDENTIFICATION</scope>
    <source>
        <strain evidence="17">BB02</strain>
    </source>
</reference>